<dbReference type="EMBL" id="VSSQ01022416">
    <property type="protein sequence ID" value="MPM68713.1"/>
    <property type="molecule type" value="Genomic_DNA"/>
</dbReference>
<dbReference type="AlphaFoldDB" id="A0A645C050"/>
<comment type="caution">
    <text evidence="2">The sequence shown here is derived from an EMBL/GenBank/DDBJ whole genome shotgun (WGS) entry which is preliminary data.</text>
</comment>
<name>A0A645C050_9ZZZZ</name>
<accession>A0A645C050</accession>
<sequence>MKNFIENIAQNGVFISIKVEDGGNLSSRRRQPFQPRRRRGRHEGATSPPLQNTPVKQRLNGFAHGGPAQIVGLAQMPLRWNFLAATVDAVKNVLFKTANQSLPAIVNTRIQIHNGPQSSGFLAFPGLR</sequence>
<evidence type="ECO:0000313" key="2">
    <source>
        <dbReference type="EMBL" id="MPM68713.1"/>
    </source>
</evidence>
<feature type="region of interest" description="Disordered" evidence="1">
    <location>
        <begin position="24"/>
        <end position="61"/>
    </location>
</feature>
<gene>
    <name evidence="2" type="ORF">SDC9_115647</name>
</gene>
<proteinExistence type="predicted"/>
<organism evidence="2">
    <name type="scientific">bioreactor metagenome</name>
    <dbReference type="NCBI Taxonomy" id="1076179"/>
    <lineage>
        <taxon>unclassified sequences</taxon>
        <taxon>metagenomes</taxon>
        <taxon>ecological metagenomes</taxon>
    </lineage>
</organism>
<evidence type="ECO:0000256" key="1">
    <source>
        <dbReference type="SAM" id="MobiDB-lite"/>
    </source>
</evidence>
<feature type="compositionally biased region" description="Basic residues" evidence="1">
    <location>
        <begin position="27"/>
        <end position="41"/>
    </location>
</feature>
<protein>
    <submittedName>
        <fullName evidence="2">Uncharacterized protein</fullName>
    </submittedName>
</protein>
<reference evidence="2" key="1">
    <citation type="submission" date="2019-08" db="EMBL/GenBank/DDBJ databases">
        <authorList>
            <person name="Kucharzyk K."/>
            <person name="Murdoch R.W."/>
            <person name="Higgins S."/>
            <person name="Loffler F."/>
        </authorList>
    </citation>
    <scope>NUCLEOTIDE SEQUENCE</scope>
</reference>